<dbReference type="Proteomes" id="UP000479710">
    <property type="component" value="Unassembled WGS sequence"/>
</dbReference>
<evidence type="ECO:0000313" key="1">
    <source>
        <dbReference type="EMBL" id="KAF0934466.1"/>
    </source>
</evidence>
<protein>
    <submittedName>
        <fullName evidence="1">Uncharacterized protein</fullName>
    </submittedName>
</protein>
<proteinExistence type="predicted"/>
<name>A0A6G1FBZ3_9ORYZ</name>
<organism evidence="1 2">
    <name type="scientific">Oryza meyeriana var. granulata</name>
    <dbReference type="NCBI Taxonomy" id="110450"/>
    <lineage>
        <taxon>Eukaryota</taxon>
        <taxon>Viridiplantae</taxon>
        <taxon>Streptophyta</taxon>
        <taxon>Embryophyta</taxon>
        <taxon>Tracheophyta</taxon>
        <taxon>Spermatophyta</taxon>
        <taxon>Magnoliopsida</taxon>
        <taxon>Liliopsida</taxon>
        <taxon>Poales</taxon>
        <taxon>Poaceae</taxon>
        <taxon>BOP clade</taxon>
        <taxon>Oryzoideae</taxon>
        <taxon>Oryzeae</taxon>
        <taxon>Oryzinae</taxon>
        <taxon>Oryza</taxon>
        <taxon>Oryza meyeriana</taxon>
    </lineage>
</organism>
<dbReference type="AlphaFoldDB" id="A0A6G1FBZ3"/>
<sequence length="79" mass="8434">MPCGTGQPLAAVGIGGTFSLPLQTHSPRTAIRWRQIATRGDQGDLETGGGLRICSEEEERAVALIFMGAWVASLWDFSS</sequence>
<keyword evidence="2" id="KW-1185">Reference proteome</keyword>
<evidence type="ECO:0000313" key="2">
    <source>
        <dbReference type="Proteomes" id="UP000479710"/>
    </source>
</evidence>
<accession>A0A6G1FBZ3</accession>
<dbReference type="EMBL" id="SPHZ02000001">
    <property type="protein sequence ID" value="KAF0934466.1"/>
    <property type="molecule type" value="Genomic_DNA"/>
</dbReference>
<comment type="caution">
    <text evidence="1">The sequence shown here is derived from an EMBL/GenBank/DDBJ whole genome shotgun (WGS) entry which is preliminary data.</text>
</comment>
<gene>
    <name evidence="1" type="ORF">E2562_025543</name>
</gene>
<reference evidence="1 2" key="1">
    <citation type="submission" date="2019-11" db="EMBL/GenBank/DDBJ databases">
        <title>Whole genome sequence of Oryza granulata.</title>
        <authorList>
            <person name="Li W."/>
        </authorList>
    </citation>
    <scope>NUCLEOTIDE SEQUENCE [LARGE SCALE GENOMIC DNA]</scope>
    <source>
        <strain evidence="2">cv. Menghai</strain>
        <tissue evidence="1">Leaf</tissue>
    </source>
</reference>